<proteinExistence type="predicted"/>
<keyword evidence="1" id="KW-1133">Transmembrane helix</keyword>
<sequence length="260" mass="29369">MAETAKIIGQDKLLEKEVYPRLKKSIPFIVTGQRGIGKSEIIRWAYDHYLSDRLHFSASLSYGEILKLIADTQGIEDYKKMKNTDLEREIIKSKKIALFIDDIERATPKLIHFLTALNDTWTVYMGGNEPFREELKRVTWGKPKIKLEPIDSKDRLRLADYCISKTGSMTPGHEIASRSRGVPARAWAIAKGEIVRNEGERVSGEEINIAPVFLVVVAGIMLMRFVGKGMGEQDLYLLGGMGMAAGLFIRYFISKAERSK</sequence>
<gene>
    <name evidence="2" type="ORF">C4544_03915</name>
</gene>
<dbReference type="Proteomes" id="UP000285655">
    <property type="component" value="Unassembled WGS sequence"/>
</dbReference>
<keyword evidence="1" id="KW-0812">Transmembrane</keyword>
<comment type="caution">
    <text evidence="2">The sequence shown here is derived from an EMBL/GenBank/DDBJ whole genome shotgun (WGS) entry which is preliminary data.</text>
</comment>
<dbReference type="InterPro" id="IPR027417">
    <property type="entry name" value="P-loop_NTPase"/>
</dbReference>
<evidence type="ECO:0000256" key="1">
    <source>
        <dbReference type="SAM" id="Phobius"/>
    </source>
</evidence>
<reference evidence="2 3" key="1">
    <citation type="journal article" date="2017" name="ISME J.">
        <title>Energy and carbon metabolisms in a deep terrestrial subsurface fluid microbial community.</title>
        <authorList>
            <person name="Momper L."/>
            <person name="Jungbluth S.P."/>
            <person name="Lee M.D."/>
            <person name="Amend J.P."/>
        </authorList>
    </citation>
    <scope>NUCLEOTIDE SEQUENCE [LARGE SCALE GENOMIC DNA]</scope>
    <source>
        <strain evidence="2">SURF_29</strain>
    </source>
</reference>
<evidence type="ECO:0000313" key="3">
    <source>
        <dbReference type="Proteomes" id="UP000285655"/>
    </source>
</evidence>
<accession>A0A419DD70</accession>
<name>A0A419DD70_9BACT</name>
<protein>
    <recommendedName>
        <fullName evidence="4">ATP-binding protein</fullName>
    </recommendedName>
</protein>
<evidence type="ECO:0000313" key="2">
    <source>
        <dbReference type="EMBL" id="RJO61022.1"/>
    </source>
</evidence>
<evidence type="ECO:0008006" key="4">
    <source>
        <dbReference type="Google" id="ProtNLM"/>
    </source>
</evidence>
<dbReference type="SUPFAM" id="SSF52540">
    <property type="entry name" value="P-loop containing nucleoside triphosphate hydrolases"/>
    <property type="match status" value="1"/>
</dbReference>
<feature type="transmembrane region" description="Helical" evidence="1">
    <location>
        <begin position="235"/>
        <end position="253"/>
    </location>
</feature>
<organism evidence="2 3">
    <name type="scientific">candidate division WS5 bacterium</name>
    <dbReference type="NCBI Taxonomy" id="2093353"/>
    <lineage>
        <taxon>Bacteria</taxon>
        <taxon>candidate division WS5</taxon>
    </lineage>
</organism>
<dbReference type="Gene3D" id="3.40.50.300">
    <property type="entry name" value="P-loop containing nucleotide triphosphate hydrolases"/>
    <property type="match status" value="1"/>
</dbReference>
<feature type="transmembrane region" description="Helical" evidence="1">
    <location>
        <begin position="206"/>
        <end position="223"/>
    </location>
</feature>
<keyword evidence="1" id="KW-0472">Membrane</keyword>
<dbReference type="AlphaFoldDB" id="A0A419DD70"/>
<dbReference type="EMBL" id="QZJW01000033">
    <property type="protein sequence ID" value="RJO61022.1"/>
    <property type="molecule type" value="Genomic_DNA"/>
</dbReference>